<sequence>MTCFFLKHFQFDNILIFHFDYIMAMVWLFDMKSEYSKCDSINCMSSQDKTSPK</sequence>
<evidence type="ECO:0000313" key="1">
    <source>
        <dbReference type="EMBL" id="RZC83488.1"/>
    </source>
</evidence>
<protein>
    <submittedName>
        <fullName evidence="1">Uncharacterized protein</fullName>
    </submittedName>
</protein>
<keyword evidence="2" id="KW-1185">Reference proteome</keyword>
<dbReference type="EMBL" id="CM010725">
    <property type="protein sequence ID" value="RZC83488.1"/>
    <property type="molecule type" value="Genomic_DNA"/>
</dbReference>
<gene>
    <name evidence="1" type="ORF">C5167_046278</name>
</gene>
<name>A0A4Y7LG24_PAPSO</name>
<accession>A0A4Y7LG24</accession>
<reference evidence="1 2" key="1">
    <citation type="journal article" date="2018" name="Science">
        <title>The opium poppy genome and morphinan production.</title>
        <authorList>
            <person name="Guo L."/>
            <person name="Winzer T."/>
            <person name="Yang X."/>
            <person name="Li Y."/>
            <person name="Ning Z."/>
            <person name="He Z."/>
            <person name="Teodor R."/>
            <person name="Lu Y."/>
            <person name="Bowser T.A."/>
            <person name="Graham I.A."/>
            <person name="Ye K."/>
        </authorList>
    </citation>
    <scope>NUCLEOTIDE SEQUENCE [LARGE SCALE GENOMIC DNA]</scope>
    <source>
        <strain evidence="2">cv. HN1</strain>
        <tissue evidence="1">Leaves</tissue>
    </source>
</reference>
<organism evidence="1 2">
    <name type="scientific">Papaver somniferum</name>
    <name type="common">Opium poppy</name>
    <dbReference type="NCBI Taxonomy" id="3469"/>
    <lineage>
        <taxon>Eukaryota</taxon>
        <taxon>Viridiplantae</taxon>
        <taxon>Streptophyta</taxon>
        <taxon>Embryophyta</taxon>
        <taxon>Tracheophyta</taxon>
        <taxon>Spermatophyta</taxon>
        <taxon>Magnoliopsida</taxon>
        <taxon>Ranunculales</taxon>
        <taxon>Papaveraceae</taxon>
        <taxon>Papaveroideae</taxon>
        <taxon>Papaver</taxon>
    </lineage>
</organism>
<dbReference type="Proteomes" id="UP000316621">
    <property type="component" value="Chromosome 11"/>
</dbReference>
<dbReference type="AlphaFoldDB" id="A0A4Y7LG24"/>
<proteinExistence type="predicted"/>
<evidence type="ECO:0000313" key="2">
    <source>
        <dbReference type="Proteomes" id="UP000316621"/>
    </source>
</evidence>
<dbReference type="Gramene" id="RZC83488">
    <property type="protein sequence ID" value="RZC83488"/>
    <property type="gene ID" value="C5167_046278"/>
</dbReference>